<sequence length="125" mass="14544">MIWKINDALKVDPIIIEKVGNRIKFYEYPSTGDLSGPYIIIDPLDTPIPSDYADNKWLTEDYLYQIEVWSKTLSDTQAIAKQIRKIMWDTLGFANYGGGVDEWDKDLNIFRDARRYRGKAYVDAE</sequence>
<comment type="caution">
    <text evidence="1">The sequence shown here is derived from an EMBL/GenBank/DDBJ whole genome shotgun (WGS) entry which is preliminary data.</text>
</comment>
<dbReference type="Proteomes" id="UP000663981">
    <property type="component" value="Unassembled WGS sequence"/>
</dbReference>
<dbReference type="RefSeq" id="WP_207980211.1">
    <property type="nucleotide sequence ID" value="NZ_JAGDEL010000012.1"/>
</dbReference>
<gene>
    <name evidence="1" type="ORF">I7822_16545</name>
</gene>
<reference evidence="1 2" key="1">
    <citation type="submission" date="2021-03" db="EMBL/GenBank/DDBJ databases">
        <title>Whole genome sequence of Metabacillus bambusae BG109.</title>
        <authorList>
            <person name="Jeong J.W."/>
        </authorList>
    </citation>
    <scope>NUCLEOTIDE SEQUENCE [LARGE SCALE GENOMIC DNA]</scope>
    <source>
        <strain evidence="1 2">BG109</strain>
    </source>
</reference>
<evidence type="ECO:0008006" key="3">
    <source>
        <dbReference type="Google" id="ProtNLM"/>
    </source>
</evidence>
<evidence type="ECO:0000313" key="1">
    <source>
        <dbReference type="EMBL" id="MBO1513260.1"/>
    </source>
</evidence>
<protein>
    <recommendedName>
        <fullName evidence="3">DUF3168 domain-containing protein</fullName>
    </recommendedName>
</protein>
<accession>A0ABS3N539</accession>
<keyword evidence="2" id="KW-1185">Reference proteome</keyword>
<organism evidence="1 2">
    <name type="scientific">Metabacillus bambusae</name>
    <dbReference type="NCBI Taxonomy" id="2795218"/>
    <lineage>
        <taxon>Bacteria</taxon>
        <taxon>Bacillati</taxon>
        <taxon>Bacillota</taxon>
        <taxon>Bacilli</taxon>
        <taxon>Bacillales</taxon>
        <taxon>Bacillaceae</taxon>
        <taxon>Metabacillus</taxon>
    </lineage>
</organism>
<name>A0ABS3N539_9BACI</name>
<dbReference type="EMBL" id="JAGDEL010000012">
    <property type="protein sequence ID" value="MBO1513260.1"/>
    <property type="molecule type" value="Genomic_DNA"/>
</dbReference>
<proteinExistence type="predicted"/>
<evidence type="ECO:0000313" key="2">
    <source>
        <dbReference type="Proteomes" id="UP000663981"/>
    </source>
</evidence>